<dbReference type="SUPFAM" id="SSF103473">
    <property type="entry name" value="MFS general substrate transporter"/>
    <property type="match status" value="1"/>
</dbReference>
<dbReference type="InterPro" id="IPR036259">
    <property type="entry name" value="MFS_trans_sf"/>
</dbReference>
<comment type="subcellular location">
    <subcellularLocation>
        <location evidence="1">Cell membrane</location>
        <topology evidence="1">Multi-pass membrane protein</topology>
    </subcellularLocation>
</comment>
<accession>A0A2H6CLI7</accession>
<feature type="transmembrane region" description="Helical" evidence="6">
    <location>
        <begin position="249"/>
        <end position="267"/>
    </location>
</feature>
<dbReference type="Pfam" id="PF07690">
    <property type="entry name" value="MFS_1"/>
    <property type="match status" value="1"/>
</dbReference>
<feature type="transmembrane region" description="Helical" evidence="6">
    <location>
        <begin position="147"/>
        <end position="163"/>
    </location>
</feature>
<feature type="domain" description="Major facilitator superfamily (MFS) profile" evidence="7">
    <location>
        <begin position="13"/>
        <end position="388"/>
    </location>
</feature>
<dbReference type="InterPro" id="IPR020846">
    <property type="entry name" value="MFS_dom"/>
</dbReference>
<proteinExistence type="predicted"/>
<feature type="transmembrane region" description="Helical" evidence="6">
    <location>
        <begin position="79"/>
        <end position="97"/>
    </location>
</feature>
<keyword evidence="3 6" id="KW-0812">Transmembrane</keyword>
<feature type="transmembrane region" description="Helical" evidence="6">
    <location>
        <begin position="296"/>
        <end position="318"/>
    </location>
</feature>
<dbReference type="EMBL" id="BDEC01000053">
    <property type="protein sequence ID" value="GBD68525.1"/>
    <property type="molecule type" value="Genomic_DNA"/>
</dbReference>
<evidence type="ECO:0000256" key="5">
    <source>
        <dbReference type="ARBA" id="ARBA00023136"/>
    </source>
</evidence>
<evidence type="ECO:0000256" key="2">
    <source>
        <dbReference type="ARBA" id="ARBA00022448"/>
    </source>
</evidence>
<evidence type="ECO:0000256" key="6">
    <source>
        <dbReference type="SAM" id="Phobius"/>
    </source>
</evidence>
<keyword evidence="4 6" id="KW-1133">Transmembrane helix</keyword>
<feature type="transmembrane region" description="Helical" evidence="6">
    <location>
        <begin position="364"/>
        <end position="385"/>
    </location>
</feature>
<dbReference type="Gene3D" id="1.20.1250.20">
    <property type="entry name" value="MFS general substrate transporter like domains"/>
    <property type="match status" value="1"/>
</dbReference>
<evidence type="ECO:0000259" key="7">
    <source>
        <dbReference type="PROSITE" id="PS50850"/>
    </source>
</evidence>
<feature type="transmembrane region" description="Helical" evidence="6">
    <location>
        <begin position="103"/>
        <end position="126"/>
    </location>
</feature>
<feature type="transmembrane region" description="Helical" evidence="6">
    <location>
        <begin position="169"/>
        <end position="186"/>
    </location>
</feature>
<feature type="transmembrane region" description="Helical" evidence="6">
    <location>
        <begin position="207"/>
        <end position="229"/>
    </location>
</feature>
<keyword evidence="2" id="KW-0813">Transport</keyword>
<sequence>MEATLPMKKGNAIEIIAILSLSFILTSTYSVSGVVPTLLEAFPFYSRSSIEFLVSIPSISMIVMIALSPLLAKFFSERSTIVSGLLIAGIAGITPFFTTSFSMIFISRLITGIGFGLINTCAISMISERFTGKKRAHLLGYRTSIETLGQAILTLFAGQLLVWGWQPAFLIYSIAFPLLALYLLFVPNKEVKTQNTFTKEKLHLDQLLPILTSALFGGLLIATNTANSLRIPSYIVENNLASTLTANRVLSLFMFAGFMGGAFFGKLFTLLKKYFLTVLLFAGGLGLIFIPLSTSIYFIAIGAFLSGFTITSTVSSIFTRLPEKIPLTFLNTANAMVLIGCNLGATIAPLLLNWIGKINAGLDFPFIIFAIIFFIISAGSFWHAITYKQ</sequence>
<feature type="transmembrane region" description="Helical" evidence="6">
    <location>
        <begin position="330"/>
        <end position="352"/>
    </location>
</feature>
<dbReference type="GO" id="GO:0005886">
    <property type="term" value="C:plasma membrane"/>
    <property type="evidence" value="ECO:0007669"/>
    <property type="project" value="UniProtKB-SubCell"/>
</dbReference>
<dbReference type="InterPro" id="IPR050327">
    <property type="entry name" value="Proton-linked_MCT"/>
</dbReference>
<organism evidence="8 9">
    <name type="scientific">Tetragenococcus halophilus subsp. halophilus</name>
    <dbReference type="NCBI Taxonomy" id="1513897"/>
    <lineage>
        <taxon>Bacteria</taxon>
        <taxon>Bacillati</taxon>
        <taxon>Bacillota</taxon>
        <taxon>Bacilli</taxon>
        <taxon>Lactobacillales</taxon>
        <taxon>Enterococcaceae</taxon>
        <taxon>Tetragenococcus</taxon>
    </lineage>
</organism>
<dbReference type="AlphaFoldDB" id="A0A2H6CLI7"/>
<dbReference type="InterPro" id="IPR011701">
    <property type="entry name" value="MFS"/>
</dbReference>
<gene>
    <name evidence="8" type="ORF">TEHN7118_1331</name>
</gene>
<feature type="transmembrane region" description="Helical" evidence="6">
    <location>
        <begin position="52"/>
        <end position="72"/>
    </location>
</feature>
<evidence type="ECO:0000256" key="4">
    <source>
        <dbReference type="ARBA" id="ARBA00022989"/>
    </source>
</evidence>
<feature type="transmembrane region" description="Helical" evidence="6">
    <location>
        <begin position="274"/>
        <end position="290"/>
    </location>
</feature>
<dbReference type="GO" id="GO:0022857">
    <property type="term" value="F:transmembrane transporter activity"/>
    <property type="evidence" value="ECO:0007669"/>
    <property type="project" value="InterPro"/>
</dbReference>
<reference evidence="8 9" key="1">
    <citation type="submission" date="2016-05" db="EMBL/GenBank/DDBJ databases">
        <title>Whole genome sequencing of Tetragenococcus halophilus subsp. halophilus NISL 7118.</title>
        <authorList>
            <person name="Shiwa Y."/>
            <person name="Nishimura I."/>
            <person name="Yoshikawa H."/>
            <person name="Koyama Y."/>
            <person name="Oguma T."/>
        </authorList>
    </citation>
    <scope>NUCLEOTIDE SEQUENCE [LARGE SCALE GENOMIC DNA]</scope>
    <source>
        <strain evidence="8 9">NISL 7118</strain>
    </source>
</reference>
<name>A0A2H6CLI7_TETHA</name>
<evidence type="ECO:0000256" key="3">
    <source>
        <dbReference type="ARBA" id="ARBA00022692"/>
    </source>
</evidence>
<feature type="transmembrane region" description="Helical" evidence="6">
    <location>
        <begin position="12"/>
        <end position="32"/>
    </location>
</feature>
<protein>
    <submittedName>
        <fullName evidence="8">Major facilitator superfamily transporter</fullName>
    </submittedName>
</protein>
<evidence type="ECO:0000256" key="1">
    <source>
        <dbReference type="ARBA" id="ARBA00004651"/>
    </source>
</evidence>
<dbReference type="PANTHER" id="PTHR11360">
    <property type="entry name" value="MONOCARBOXYLATE TRANSPORTER"/>
    <property type="match status" value="1"/>
</dbReference>
<comment type="caution">
    <text evidence="8">The sequence shown here is derived from an EMBL/GenBank/DDBJ whole genome shotgun (WGS) entry which is preliminary data.</text>
</comment>
<evidence type="ECO:0000313" key="8">
    <source>
        <dbReference type="EMBL" id="GBD68525.1"/>
    </source>
</evidence>
<keyword evidence="9" id="KW-1185">Reference proteome</keyword>
<dbReference type="Proteomes" id="UP000236214">
    <property type="component" value="Unassembled WGS sequence"/>
</dbReference>
<evidence type="ECO:0000313" key="9">
    <source>
        <dbReference type="Proteomes" id="UP000236214"/>
    </source>
</evidence>
<keyword evidence="5 6" id="KW-0472">Membrane</keyword>
<dbReference type="PROSITE" id="PS50850">
    <property type="entry name" value="MFS"/>
    <property type="match status" value="1"/>
</dbReference>